<evidence type="ECO:0000259" key="12">
    <source>
        <dbReference type="PROSITE" id="PS50157"/>
    </source>
</evidence>
<organism evidence="13 14">
    <name type="scientific">Ascoidea rubescens DSM 1968</name>
    <dbReference type="NCBI Taxonomy" id="1344418"/>
    <lineage>
        <taxon>Eukaryota</taxon>
        <taxon>Fungi</taxon>
        <taxon>Dikarya</taxon>
        <taxon>Ascomycota</taxon>
        <taxon>Saccharomycotina</taxon>
        <taxon>Saccharomycetes</taxon>
        <taxon>Ascoideaceae</taxon>
        <taxon>Ascoidea</taxon>
    </lineage>
</organism>
<dbReference type="Pfam" id="PF00096">
    <property type="entry name" value="zf-C2H2"/>
    <property type="match status" value="3"/>
</dbReference>
<accession>A0A1D2VA93</accession>
<dbReference type="GO" id="GO:0000978">
    <property type="term" value="F:RNA polymerase II cis-regulatory region sequence-specific DNA binding"/>
    <property type="evidence" value="ECO:0007669"/>
    <property type="project" value="UniProtKB-ARBA"/>
</dbReference>
<keyword evidence="6" id="KW-0805">Transcription regulation</keyword>
<evidence type="ECO:0000256" key="7">
    <source>
        <dbReference type="ARBA" id="ARBA00023125"/>
    </source>
</evidence>
<dbReference type="SMART" id="SM00355">
    <property type="entry name" value="ZnF_C2H2"/>
    <property type="match status" value="6"/>
</dbReference>
<dbReference type="PROSITE" id="PS50157">
    <property type="entry name" value="ZINC_FINGER_C2H2_2"/>
    <property type="match status" value="5"/>
</dbReference>
<name>A0A1D2VA93_9ASCO</name>
<keyword evidence="8" id="KW-0804">Transcription</keyword>
<dbReference type="EMBL" id="KV454491">
    <property type="protein sequence ID" value="ODV58578.1"/>
    <property type="molecule type" value="Genomic_DNA"/>
</dbReference>
<dbReference type="Gene3D" id="3.30.160.60">
    <property type="entry name" value="Classic Zinc Finger"/>
    <property type="match status" value="4"/>
</dbReference>
<feature type="domain" description="C2H2-type" evidence="12">
    <location>
        <begin position="186"/>
        <end position="213"/>
    </location>
</feature>
<evidence type="ECO:0000256" key="5">
    <source>
        <dbReference type="ARBA" id="ARBA00022833"/>
    </source>
</evidence>
<dbReference type="InterPro" id="IPR051061">
    <property type="entry name" value="Zinc_finger_trans_reg"/>
</dbReference>
<dbReference type="SUPFAM" id="SSF57667">
    <property type="entry name" value="beta-beta-alpha zinc fingers"/>
    <property type="match status" value="2"/>
</dbReference>
<evidence type="ECO:0000256" key="8">
    <source>
        <dbReference type="ARBA" id="ARBA00023163"/>
    </source>
</evidence>
<evidence type="ECO:0000256" key="10">
    <source>
        <dbReference type="PROSITE-ProRule" id="PRU00042"/>
    </source>
</evidence>
<keyword evidence="9" id="KW-0539">Nucleus</keyword>
<keyword evidence="5" id="KW-0862">Zinc</keyword>
<dbReference type="PANTHER" id="PTHR46179">
    <property type="entry name" value="ZINC FINGER PROTEIN"/>
    <property type="match status" value="1"/>
</dbReference>
<dbReference type="Proteomes" id="UP000095038">
    <property type="component" value="Unassembled WGS sequence"/>
</dbReference>
<evidence type="ECO:0000256" key="2">
    <source>
        <dbReference type="ARBA" id="ARBA00022723"/>
    </source>
</evidence>
<gene>
    <name evidence="13" type="ORF">ASCRUDRAFT_77822</name>
</gene>
<dbReference type="GO" id="GO:0005634">
    <property type="term" value="C:nucleus"/>
    <property type="evidence" value="ECO:0007669"/>
    <property type="project" value="UniProtKB-SubCell"/>
</dbReference>
<dbReference type="GO" id="GO:0008270">
    <property type="term" value="F:zinc ion binding"/>
    <property type="evidence" value="ECO:0007669"/>
    <property type="project" value="UniProtKB-KW"/>
</dbReference>
<reference evidence="14" key="1">
    <citation type="submission" date="2016-05" db="EMBL/GenBank/DDBJ databases">
        <title>Comparative genomics of biotechnologically important yeasts.</title>
        <authorList>
            <consortium name="DOE Joint Genome Institute"/>
            <person name="Riley R."/>
            <person name="Haridas S."/>
            <person name="Wolfe K.H."/>
            <person name="Lopes M.R."/>
            <person name="Hittinger C.T."/>
            <person name="Goker M."/>
            <person name="Salamov A."/>
            <person name="Wisecaver J."/>
            <person name="Long T.M."/>
            <person name="Aerts A.L."/>
            <person name="Barry K."/>
            <person name="Choi C."/>
            <person name="Clum A."/>
            <person name="Coughlan A.Y."/>
            <person name="Deshpande S."/>
            <person name="Douglass A.P."/>
            <person name="Hanson S.J."/>
            <person name="Klenk H.-P."/>
            <person name="Labutti K."/>
            <person name="Lapidus A."/>
            <person name="Lindquist E."/>
            <person name="Lipzen A."/>
            <person name="Meier-Kolthoff J.P."/>
            <person name="Ohm R.A."/>
            <person name="Otillar R.P."/>
            <person name="Pangilinan J."/>
            <person name="Peng Y."/>
            <person name="Rokas A."/>
            <person name="Rosa C.A."/>
            <person name="Scheuner C."/>
            <person name="Sibirny A.A."/>
            <person name="Slot J.C."/>
            <person name="Stielow J.B."/>
            <person name="Sun H."/>
            <person name="Kurtzman C.P."/>
            <person name="Blackwell M."/>
            <person name="Grigoriev I.V."/>
            <person name="Jeffries T.W."/>
        </authorList>
    </citation>
    <scope>NUCLEOTIDE SEQUENCE [LARGE SCALE GENOMIC DNA]</scope>
    <source>
        <strain evidence="14">DSM 1968</strain>
    </source>
</reference>
<feature type="domain" description="C2H2-type" evidence="12">
    <location>
        <begin position="130"/>
        <end position="157"/>
    </location>
</feature>
<protein>
    <recommendedName>
        <fullName evidence="12">C2H2-type domain-containing protein</fullName>
    </recommendedName>
</protein>
<keyword evidence="2" id="KW-0479">Metal-binding</keyword>
<dbReference type="STRING" id="1344418.A0A1D2VA93"/>
<evidence type="ECO:0000256" key="4">
    <source>
        <dbReference type="ARBA" id="ARBA00022771"/>
    </source>
</evidence>
<comment type="subcellular location">
    <subcellularLocation>
        <location evidence="1">Nucleus</location>
    </subcellularLocation>
</comment>
<feature type="region of interest" description="Disordered" evidence="11">
    <location>
        <begin position="67"/>
        <end position="97"/>
    </location>
</feature>
<feature type="domain" description="C2H2-type" evidence="12">
    <location>
        <begin position="158"/>
        <end position="185"/>
    </location>
</feature>
<dbReference type="FunFam" id="3.30.160.60:FF:001465">
    <property type="entry name" value="Zinc finger protein 560"/>
    <property type="match status" value="1"/>
</dbReference>
<dbReference type="FunFam" id="3.30.160.60:FF:000446">
    <property type="entry name" value="Zinc finger protein"/>
    <property type="match status" value="1"/>
</dbReference>
<dbReference type="OrthoDB" id="3437960at2759"/>
<evidence type="ECO:0000256" key="9">
    <source>
        <dbReference type="ARBA" id="ARBA00023242"/>
    </source>
</evidence>
<dbReference type="RefSeq" id="XP_020044885.1">
    <property type="nucleotide sequence ID" value="XM_020194020.1"/>
</dbReference>
<dbReference type="GO" id="GO:0000122">
    <property type="term" value="P:negative regulation of transcription by RNA polymerase II"/>
    <property type="evidence" value="ECO:0007669"/>
    <property type="project" value="UniProtKB-ARBA"/>
</dbReference>
<proteinExistence type="predicted"/>
<evidence type="ECO:0000256" key="6">
    <source>
        <dbReference type="ARBA" id="ARBA00023015"/>
    </source>
</evidence>
<evidence type="ECO:0000256" key="11">
    <source>
        <dbReference type="SAM" id="MobiDB-lite"/>
    </source>
</evidence>
<evidence type="ECO:0000256" key="3">
    <source>
        <dbReference type="ARBA" id="ARBA00022737"/>
    </source>
</evidence>
<feature type="region of interest" description="Disordered" evidence="11">
    <location>
        <begin position="29"/>
        <end position="50"/>
    </location>
</feature>
<dbReference type="InterPro" id="IPR013087">
    <property type="entry name" value="Znf_C2H2_type"/>
</dbReference>
<sequence length="284" mass="33074">MNFILSPEMLISSIGSKNGFNKGAIYKFNNGERNDSVSDNSGNEDERSVELDEKRVHYCKWEMNYEENRNNKSNKSNKNGRNGNKNSKNGDGNEKMIHCNKAFNNTNDLTNHIIQEHVGSGKSQYTCCWEECERNHRIFNQRQKIVRHLHVHTKHKPFVCSICQHRFSVDTMLQQHMRIHSGEKPFKCKICSKTFTTSSSLTIHLRIHSGEKPLVCKYPGCGKRFSESSNLTKHMRIHEKKYKCKKCCRSFDREEQLRGHLMRHEKKEAKELKIKTIGIGLNSN</sequence>
<dbReference type="PANTHER" id="PTHR46179:SF13">
    <property type="entry name" value="C2H2-TYPE DOMAIN-CONTAINING PROTEIN"/>
    <property type="match status" value="1"/>
</dbReference>
<evidence type="ECO:0000256" key="1">
    <source>
        <dbReference type="ARBA" id="ARBA00004123"/>
    </source>
</evidence>
<feature type="domain" description="C2H2-type" evidence="12">
    <location>
        <begin position="214"/>
        <end position="243"/>
    </location>
</feature>
<keyword evidence="4 10" id="KW-0863">Zinc-finger</keyword>
<feature type="domain" description="C2H2-type" evidence="12">
    <location>
        <begin position="242"/>
        <end position="269"/>
    </location>
</feature>
<dbReference type="PROSITE" id="PS00028">
    <property type="entry name" value="ZINC_FINGER_C2H2_1"/>
    <property type="match status" value="4"/>
</dbReference>
<keyword evidence="3" id="KW-0677">Repeat</keyword>
<evidence type="ECO:0000313" key="13">
    <source>
        <dbReference type="EMBL" id="ODV58578.1"/>
    </source>
</evidence>
<dbReference type="InParanoid" id="A0A1D2VA93"/>
<evidence type="ECO:0000313" key="14">
    <source>
        <dbReference type="Proteomes" id="UP000095038"/>
    </source>
</evidence>
<feature type="compositionally biased region" description="Low complexity" evidence="11">
    <location>
        <begin position="71"/>
        <end position="90"/>
    </location>
</feature>
<dbReference type="GO" id="GO:0000981">
    <property type="term" value="F:DNA-binding transcription factor activity, RNA polymerase II-specific"/>
    <property type="evidence" value="ECO:0007669"/>
    <property type="project" value="UniProtKB-ARBA"/>
</dbReference>
<dbReference type="AlphaFoldDB" id="A0A1D2VA93"/>
<keyword evidence="14" id="KW-1185">Reference proteome</keyword>
<dbReference type="FunFam" id="3.30.160.60:FF:000125">
    <property type="entry name" value="Putative zinc finger protein 143"/>
    <property type="match status" value="1"/>
</dbReference>
<keyword evidence="7" id="KW-0238">DNA-binding</keyword>
<dbReference type="InterPro" id="IPR036236">
    <property type="entry name" value="Znf_C2H2_sf"/>
</dbReference>
<dbReference type="GeneID" id="30967656"/>